<dbReference type="Proteomes" id="UP001476798">
    <property type="component" value="Unassembled WGS sequence"/>
</dbReference>
<sequence length="101" mass="11605">TGKISADSFQKSFFDWEAVRYDIDQMLRKDPFTCQACSPDMFAVSVDGNRKHYRFKNAARSQEQAIFEDIFIARDEDVGRFVDYVHKTTRHVSGRGVCGGE</sequence>
<feature type="non-terminal residue" evidence="1">
    <location>
        <position position="1"/>
    </location>
</feature>
<proteinExistence type="predicted"/>
<dbReference type="EMBL" id="JAHRIO010085588">
    <property type="protein sequence ID" value="MEQ2186753.1"/>
    <property type="molecule type" value="Genomic_DNA"/>
</dbReference>
<protein>
    <submittedName>
        <fullName evidence="1">Uncharacterized protein</fullName>
    </submittedName>
</protein>
<evidence type="ECO:0000313" key="1">
    <source>
        <dbReference type="EMBL" id="MEQ2186753.1"/>
    </source>
</evidence>
<evidence type="ECO:0000313" key="2">
    <source>
        <dbReference type="Proteomes" id="UP001476798"/>
    </source>
</evidence>
<organism evidence="1 2">
    <name type="scientific">Goodea atripinnis</name>
    <dbReference type="NCBI Taxonomy" id="208336"/>
    <lineage>
        <taxon>Eukaryota</taxon>
        <taxon>Metazoa</taxon>
        <taxon>Chordata</taxon>
        <taxon>Craniata</taxon>
        <taxon>Vertebrata</taxon>
        <taxon>Euteleostomi</taxon>
        <taxon>Actinopterygii</taxon>
        <taxon>Neopterygii</taxon>
        <taxon>Teleostei</taxon>
        <taxon>Neoteleostei</taxon>
        <taxon>Acanthomorphata</taxon>
        <taxon>Ovalentaria</taxon>
        <taxon>Atherinomorphae</taxon>
        <taxon>Cyprinodontiformes</taxon>
        <taxon>Goodeidae</taxon>
        <taxon>Goodea</taxon>
    </lineage>
</organism>
<keyword evidence="2" id="KW-1185">Reference proteome</keyword>
<reference evidence="1 2" key="1">
    <citation type="submission" date="2021-06" db="EMBL/GenBank/DDBJ databases">
        <authorList>
            <person name="Palmer J.M."/>
        </authorList>
    </citation>
    <scope>NUCLEOTIDE SEQUENCE [LARGE SCALE GENOMIC DNA]</scope>
    <source>
        <strain evidence="1 2">GA_2019</strain>
        <tissue evidence="1">Muscle</tissue>
    </source>
</reference>
<comment type="caution">
    <text evidence="1">The sequence shown here is derived from an EMBL/GenBank/DDBJ whole genome shotgun (WGS) entry which is preliminary data.</text>
</comment>
<gene>
    <name evidence="1" type="ORF">GOODEAATRI_031828</name>
</gene>
<name>A0ABV0PTB5_9TELE</name>
<accession>A0ABV0PTB5</accession>